<dbReference type="InterPro" id="IPR015797">
    <property type="entry name" value="NUDIX_hydrolase-like_dom_sf"/>
</dbReference>
<keyword evidence="5" id="KW-1185">Reference proteome</keyword>
<dbReference type="InterPro" id="IPR020084">
    <property type="entry name" value="NUDIX_hydrolase_CS"/>
</dbReference>
<accession>A0ABT7HL81</accession>
<keyword evidence="2 4" id="KW-0378">Hydrolase</keyword>
<protein>
    <submittedName>
        <fullName evidence="4">NUDIX hydrolase</fullName>
        <ecNumber evidence="4">3.6.-.-</ecNumber>
    </submittedName>
</protein>
<evidence type="ECO:0000259" key="3">
    <source>
        <dbReference type="PROSITE" id="PS51462"/>
    </source>
</evidence>
<dbReference type="EMBL" id="JASSPP010000008">
    <property type="protein sequence ID" value="MDK9580914.1"/>
    <property type="molecule type" value="Genomic_DNA"/>
</dbReference>
<dbReference type="GO" id="GO:0016787">
    <property type="term" value="F:hydrolase activity"/>
    <property type="evidence" value="ECO:0007669"/>
    <property type="project" value="UniProtKB-KW"/>
</dbReference>
<dbReference type="RefSeq" id="WP_285153159.1">
    <property type="nucleotide sequence ID" value="NZ_JASSPP010000008.1"/>
</dbReference>
<comment type="caution">
    <text evidence="4">The sequence shown here is derived from an EMBL/GenBank/DDBJ whole genome shotgun (WGS) entry which is preliminary data.</text>
</comment>
<dbReference type="PANTHER" id="PTHR11839:SF18">
    <property type="entry name" value="NUDIX HYDROLASE DOMAIN-CONTAINING PROTEIN"/>
    <property type="match status" value="1"/>
</dbReference>
<evidence type="ECO:0000313" key="5">
    <source>
        <dbReference type="Proteomes" id="UP001225134"/>
    </source>
</evidence>
<evidence type="ECO:0000313" key="4">
    <source>
        <dbReference type="EMBL" id="MDK9580914.1"/>
    </source>
</evidence>
<proteinExistence type="predicted"/>
<organism evidence="4 5">
    <name type="scientific">Sneathia sanguinegens</name>
    <dbReference type="NCBI Taxonomy" id="40543"/>
    <lineage>
        <taxon>Bacteria</taxon>
        <taxon>Fusobacteriati</taxon>
        <taxon>Fusobacteriota</taxon>
        <taxon>Fusobacteriia</taxon>
        <taxon>Fusobacteriales</taxon>
        <taxon>Leptotrichiaceae</taxon>
        <taxon>Sneathia</taxon>
    </lineage>
</organism>
<evidence type="ECO:0000256" key="1">
    <source>
        <dbReference type="ARBA" id="ARBA00001946"/>
    </source>
</evidence>
<gene>
    <name evidence="4" type="ORF">QQA45_05225</name>
</gene>
<dbReference type="PROSITE" id="PS00893">
    <property type="entry name" value="NUDIX_BOX"/>
    <property type="match status" value="1"/>
</dbReference>
<dbReference type="SUPFAM" id="SSF55811">
    <property type="entry name" value="Nudix"/>
    <property type="match status" value="1"/>
</dbReference>
<dbReference type="Gene3D" id="3.90.79.10">
    <property type="entry name" value="Nucleoside Triphosphate Pyrophosphohydrolase"/>
    <property type="match status" value="1"/>
</dbReference>
<dbReference type="PROSITE" id="PS51462">
    <property type="entry name" value="NUDIX"/>
    <property type="match status" value="1"/>
</dbReference>
<dbReference type="CDD" id="cd03424">
    <property type="entry name" value="NUDIX_ADPRase_Nudt5_UGPPase_Nudt14"/>
    <property type="match status" value="1"/>
</dbReference>
<dbReference type="PANTHER" id="PTHR11839">
    <property type="entry name" value="UDP/ADP-SUGAR PYROPHOSPHATASE"/>
    <property type="match status" value="1"/>
</dbReference>
<reference evidence="4 5" key="1">
    <citation type="submission" date="2023-06" db="EMBL/GenBank/DDBJ databases">
        <title>Antibody response to the Sneathia vaginalis cytopathogenic toxin A during pregnancy.</title>
        <authorList>
            <person name="Mccoy Z.T."/>
            <person name="Serrano M.G."/>
            <person name="Spaine K."/>
            <person name="Edwards D.J."/>
            <person name="Buck G.A."/>
            <person name="Jefferson K."/>
        </authorList>
    </citation>
    <scope>NUCLEOTIDE SEQUENCE [LARGE SCALE GENOMIC DNA]</scope>
    <source>
        <strain evidence="4 5">CCUG 42621</strain>
    </source>
</reference>
<evidence type="ECO:0000256" key="2">
    <source>
        <dbReference type="ARBA" id="ARBA00022801"/>
    </source>
</evidence>
<name>A0ABT7HL81_9FUSO</name>
<dbReference type="InterPro" id="IPR000086">
    <property type="entry name" value="NUDIX_hydrolase_dom"/>
</dbReference>
<sequence length="169" mass="19244">MKAIKDNFKFLKGDTKIHPTTGITLEYLVKQDAICVAVFDNNLENIYLVSQYRPGADKKLLEIVAGLIEKGESPLEACYREFNEETGFLKSDIEKIISLKNPQYVSPGYSTEKLYFYAIKLKKGAIPKEQHLDFGEDLDLVKLPINQALEIALDMKTIFSIKYFLGELK</sequence>
<comment type="cofactor">
    <cofactor evidence="1">
        <name>Mg(2+)</name>
        <dbReference type="ChEBI" id="CHEBI:18420"/>
    </cofactor>
</comment>
<dbReference type="EC" id="3.6.-.-" evidence="4"/>
<feature type="domain" description="Nudix hydrolase" evidence="3">
    <location>
        <begin position="29"/>
        <end position="165"/>
    </location>
</feature>
<dbReference type="Proteomes" id="UP001225134">
    <property type="component" value="Unassembled WGS sequence"/>
</dbReference>
<dbReference type="Pfam" id="PF00293">
    <property type="entry name" value="NUDIX"/>
    <property type="match status" value="1"/>
</dbReference>